<dbReference type="FunFam" id="2.20.28.290:FF:000001">
    <property type="entry name" value="Leucine--tRNA ligase"/>
    <property type="match status" value="1"/>
</dbReference>
<reference evidence="15 16" key="1">
    <citation type="submission" date="2018-07" db="EMBL/GenBank/DDBJ databases">
        <title>Genomic Encyclopedia of Type Strains, Phase IV (KMG-IV): sequencing the most valuable type-strain genomes for metagenomic binning, comparative biology and taxonomic classification.</title>
        <authorList>
            <person name="Goeker M."/>
        </authorList>
    </citation>
    <scope>NUCLEOTIDE SEQUENCE [LARGE SCALE GENOMIC DNA]</scope>
    <source>
        <strain evidence="15 16">DSM 26407</strain>
    </source>
</reference>
<evidence type="ECO:0000256" key="10">
    <source>
        <dbReference type="RuleBase" id="RU363035"/>
    </source>
</evidence>
<dbReference type="Gene3D" id="3.40.50.620">
    <property type="entry name" value="HUPs"/>
    <property type="match status" value="2"/>
</dbReference>
<feature type="short sequence motif" description="'HIGH' region" evidence="9">
    <location>
        <begin position="42"/>
        <end position="52"/>
    </location>
</feature>
<evidence type="ECO:0000259" key="13">
    <source>
        <dbReference type="Pfam" id="PF09334"/>
    </source>
</evidence>
<comment type="similarity">
    <text evidence="1 9 10">Belongs to the class-I aminoacyl-tRNA synthetase family.</text>
</comment>
<evidence type="ECO:0000256" key="9">
    <source>
        <dbReference type="HAMAP-Rule" id="MF_00049"/>
    </source>
</evidence>
<feature type="binding site" evidence="9">
    <location>
        <position position="628"/>
    </location>
    <ligand>
        <name>ATP</name>
        <dbReference type="ChEBI" id="CHEBI:30616"/>
    </ligand>
</feature>
<gene>
    <name evidence="9" type="primary">leuS</name>
    <name evidence="15" type="ORF">DFQ59_101465</name>
</gene>
<dbReference type="InterPro" id="IPR015413">
    <property type="entry name" value="Methionyl/Leucyl_tRNA_Synth"/>
</dbReference>
<dbReference type="NCBIfam" id="TIGR00396">
    <property type="entry name" value="leuS_bact"/>
    <property type="match status" value="1"/>
</dbReference>
<dbReference type="SUPFAM" id="SSF50677">
    <property type="entry name" value="ValRS/IleRS/LeuRS editing domain"/>
    <property type="match status" value="1"/>
</dbReference>
<dbReference type="GO" id="GO:0004823">
    <property type="term" value="F:leucine-tRNA ligase activity"/>
    <property type="evidence" value="ECO:0007669"/>
    <property type="project" value="UniProtKB-UniRule"/>
</dbReference>
<dbReference type="InterPro" id="IPR013155">
    <property type="entry name" value="M/V/L/I-tRNA-synth_anticd-bd"/>
</dbReference>
<dbReference type="Gene3D" id="1.10.730.10">
    <property type="entry name" value="Isoleucyl-tRNA Synthetase, Domain 1"/>
    <property type="match status" value="2"/>
</dbReference>
<dbReference type="GO" id="GO:0005829">
    <property type="term" value="C:cytosol"/>
    <property type="evidence" value="ECO:0007669"/>
    <property type="project" value="TreeGrafter"/>
</dbReference>
<dbReference type="Gene3D" id="2.20.28.290">
    <property type="match status" value="1"/>
</dbReference>
<evidence type="ECO:0000256" key="5">
    <source>
        <dbReference type="ARBA" id="ARBA00022840"/>
    </source>
</evidence>
<dbReference type="FunFam" id="1.10.730.10:FF:000002">
    <property type="entry name" value="Leucine--tRNA ligase"/>
    <property type="match status" value="1"/>
</dbReference>
<comment type="subcellular location">
    <subcellularLocation>
        <location evidence="9">Cytoplasm</location>
    </subcellularLocation>
</comment>
<dbReference type="RefSeq" id="WP_114278038.1">
    <property type="nucleotide sequence ID" value="NZ_QPJY01000001.1"/>
</dbReference>
<evidence type="ECO:0000256" key="8">
    <source>
        <dbReference type="ARBA" id="ARBA00047469"/>
    </source>
</evidence>
<feature type="short sequence motif" description="'KMSKS' region" evidence="9">
    <location>
        <begin position="625"/>
        <end position="629"/>
    </location>
</feature>
<dbReference type="CDD" id="cd07958">
    <property type="entry name" value="Anticodon_Ia_Leu_BEm"/>
    <property type="match status" value="1"/>
</dbReference>
<keyword evidence="5 9" id="KW-0067">ATP-binding</keyword>
<dbReference type="FunFam" id="3.90.740.10:FF:000012">
    <property type="entry name" value="Leucine--tRNA ligase"/>
    <property type="match status" value="1"/>
</dbReference>
<dbReference type="PRINTS" id="PR00985">
    <property type="entry name" value="TRNASYNTHLEU"/>
</dbReference>
<evidence type="ECO:0000256" key="4">
    <source>
        <dbReference type="ARBA" id="ARBA00022741"/>
    </source>
</evidence>
<dbReference type="Pfam" id="PF13603">
    <property type="entry name" value="tRNA-synt_1_2"/>
    <property type="match status" value="1"/>
</dbReference>
<dbReference type="CDD" id="cd00812">
    <property type="entry name" value="LeuRS_core"/>
    <property type="match status" value="1"/>
</dbReference>
<dbReference type="GO" id="GO:0005524">
    <property type="term" value="F:ATP binding"/>
    <property type="evidence" value="ECO:0007669"/>
    <property type="project" value="UniProtKB-UniRule"/>
</dbReference>
<dbReference type="EC" id="6.1.1.4" evidence="9"/>
<sequence>MDEHYHPEKIEPEVQRHWDETGTFQVGEAAERDKFYCLSMFPYPSGRLHMGHVRNYTIGDVIARFQRLQGRNVLQPMGWDAFGLPAENAAMANGVPPAAWTYDNIAYMKRQLQSLGFAIDWSRELATCQPDYYRWNQWLFLRMLERGIAYQKTGVVNWDPVDQTVLANEQVIDGRGWRTGALVEKREIPMYYLAITRYAEELLGDLDQLPGWPERVRTMQANWIGKSHGVRFAFPYELDGEAGKLWVYTTRADTIMGVTFCAVAAEHPLAERAARENPELAAFVDECKRGSVAEADIATMEKKGMPLGIEVTHPLTGAPIPVWVGNYVLMSYGEGAVMAVPAHDERDFHFARKYGLPIDQVIAVEGEEFTLEEWREWYADKGRGRCVNSGPYDGLDYEAAVDAIAADLQAKALGDKQVQWRLRDWGISRQRYWGCPIPVIHCGSCGTVPVPDDQLPVVLPEDCVPDGAGNPLNRRADFVETTCPKCGGPARRETDTMDTFVDSSWYYARYCSHDADAMVDGRAGYWMPVDQYIGGIEHAILHLLYSRFWTKVMRDLGLVDYDEPFTNLLTQGMVVAETYCREDAEGRKSWYNPADVAVERDDKGRVVSATLRADGGPVIIGGIEKMSKSKNNGIDPQALIDRYGADTVRLFTMFAAPPEQSLEWSDAGVEGAHRFLKRLWAFGREQRGAIAAGLAELARKDQRIDLGQADSDQKAARREIHEQLQLALQDFGRYQFNTVVAACMKILNALYAIPSYGKLPEPSQKVYELTVAEGYGILLRLLYPVTPHVAHRLWSGLGYGGEILDAGLPTVDEAALARDTLEVVVQVNGKLRGQVSVPAGADKAAVEAAALADGNVQRFIEGKPVRRVIVVPGKLVNIVV</sequence>
<keyword evidence="7 9" id="KW-0030">Aminoacyl-tRNA synthetase</keyword>
<dbReference type="InterPro" id="IPR009080">
    <property type="entry name" value="tRNAsynth_Ia_anticodon-bd"/>
</dbReference>
<dbReference type="Proteomes" id="UP000252707">
    <property type="component" value="Unassembled WGS sequence"/>
</dbReference>
<name>A0A369CKG1_9GAMM</name>
<keyword evidence="2 9" id="KW-0963">Cytoplasm</keyword>
<dbReference type="PANTHER" id="PTHR43740">
    <property type="entry name" value="LEUCYL-TRNA SYNTHETASE"/>
    <property type="match status" value="1"/>
</dbReference>
<keyword evidence="4 9" id="KW-0547">Nucleotide-binding</keyword>
<dbReference type="AlphaFoldDB" id="A0A369CKG1"/>
<evidence type="ECO:0000313" key="15">
    <source>
        <dbReference type="EMBL" id="RCX33166.1"/>
    </source>
</evidence>
<protein>
    <recommendedName>
        <fullName evidence="9">Leucine--tRNA ligase</fullName>
        <ecNumber evidence="9">6.1.1.4</ecNumber>
    </recommendedName>
    <alternativeName>
        <fullName evidence="9">Leucyl-tRNA synthetase</fullName>
        <shortName evidence="9">LeuRS</shortName>
    </alternativeName>
</protein>
<dbReference type="InterPro" id="IPR002302">
    <property type="entry name" value="Leu-tRNA-ligase"/>
</dbReference>
<organism evidence="15 16">
    <name type="scientific">Thioalbus denitrificans</name>
    <dbReference type="NCBI Taxonomy" id="547122"/>
    <lineage>
        <taxon>Bacteria</taxon>
        <taxon>Pseudomonadati</taxon>
        <taxon>Pseudomonadota</taxon>
        <taxon>Gammaproteobacteria</taxon>
        <taxon>Chromatiales</taxon>
        <taxon>Ectothiorhodospiraceae</taxon>
        <taxon>Thioalbus</taxon>
    </lineage>
</organism>
<dbReference type="FunFam" id="3.40.50.620:FF:000056">
    <property type="entry name" value="Leucine--tRNA ligase"/>
    <property type="match status" value="1"/>
</dbReference>
<dbReference type="InterPro" id="IPR002300">
    <property type="entry name" value="aa-tRNA-synth_Ia"/>
</dbReference>
<feature type="domain" description="Methionyl/Valyl/Leucyl/Isoleucyl-tRNA synthetase anticodon-binding" evidence="12">
    <location>
        <begin position="715"/>
        <end position="843"/>
    </location>
</feature>
<dbReference type="FunFam" id="3.10.20.590:FF:000001">
    <property type="entry name" value="Leucine--tRNA ligase"/>
    <property type="match status" value="1"/>
</dbReference>
<feature type="domain" description="Aminoacyl-tRNA synthetase class Ia" evidence="11">
    <location>
        <begin position="624"/>
        <end position="664"/>
    </location>
</feature>
<evidence type="ECO:0000256" key="3">
    <source>
        <dbReference type="ARBA" id="ARBA00022598"/>
    </source>
</evidence>
<dbReference type="EMBL" id="QPJY01000001">
    <property type="protein sequence ID" value="RCX33166.1"/>
    <property type="molecule type" value="Genomic_DNA"/>
</dbReference>
<dbReference type="PROSITE" id="PS00178">
    <property type="entry name" value="AA_TRNA_LIGASE_I"/>
    <property type="match status" value="1"/>
</dbReference>
<dbReference type="SUPFAM" id="SSF47323">
    <property type="entry name" value="Anticodon-binding domain of a subclass of class I aminoacyl-tRNA synthetases"/>
    <property type="match status" value="1"/>
</dbReference>
<dbReference type="GO" id="GO:0002161">
    <property type="term" value="F:aminoacyl-tRNA deacylase activity"/>
    <property type="evidence" value="ECO:0007669"/>
    <property type="project" value="InterPro"/>
</dbReference>
<evidence type="ECO:0000259" key="12">
    <source>
        <dbReference type="Pfam" id="PF08264"/>
    </source>
</evidence>
<dbReference type="InterPro" id="IPR025709">
    <property type="entry name" value="Leu_tRNA-synth_edit"/>
</dbReference>
<evidence type="ECO:0000313" key="16">
    <source>
        <dbReference type="Proteomes" id="UP000252707"/>
    </source>
</evidence>
<dbReference type="SUPFAM" id="SSF52374">
    <property type="entry name" value="Nucleotidylyl transferase"/>
    <property type="match status" value="1"/>
</dbReference>
<dbReference type="InterPro" id="IPR009008">
    <property type="entry name" value="Val/Leu/Ile-tRNA-synth_edit"/>
</dbReference>
<accession>A0A369CKG1</accession>
<feature type="domain" description="Methionyl/Leucyl tRNA synthetase" evidence="13">
    <location>
        <begin position="39"/>
        <end position="171"/>
    </location>
</feature>
<feature type="domain" description="Leucyl-tRNA synthetase editing" evidence="14">
    <location>
        <begin position="222"/>
        <end position="408"/>
    </location>
</feature>
<evidence type="ECO:0000259" key="14">
    <source>
        <dbReference type="Pfam" id="PF13603"/>
    </source>
</evidence>
<dbReference type="OrthoDB" id="9810365at2"/>
<comment type="caution">
    <text evidence="15">The sequence shown here is derived from an EMBL/GenBank/DDBJ whole genome shotgun (WGS) entry which is preliminary data.</text>
</comment>
<evidence type="ECO:0000259" key="11">
    <source>
        <dbReference type="Pfam" id="PF00133"/>
    </source>
</evidence>
<proteinExistence type="inferred from homology"/>
<evidence type="ECO:0000256" key="1">
    <source>
        <dbReference type="ARBA" id="ARBA00005594"/>
    </source>
</evidence>
<evidence type="ECO:0000256" key="2">
    <source>
        <dbReference type="ARBA" id="ARBA00022490"/>
    </source>
</evidence>
<evidence type="ECO:0000256" key="7">
    <source>
        <dbReference type="ARBA" id="ARBA00023146"/>
    </source>
</evidence>
<dbReference type="Gene3D" id="3.10.20.590">
    <property type="match status" value="1"/>
</dbReference>
<dbReference type="PANTHER" id="PTHR43740:SF2">
    <property type="entry name" value="LEUCINE--TRNA LIGASE, MITOCHONDRIAL"/>
    <property type="match status" value="1"/>
</dbReference>
<dbReference type="Pfam" id="PF00133">
    <property type="entry name" value="tRNA-synt_1"/>
    <property type="match status" value="2"/>
</dbReference>
<dbReference type="Pfam" id="PF08264">
    <property type="entry name" value="Anticodon_1"/>
    <property type="match status" value="1"/>
</dbReference>
<dbReference type="Pfam" id="PF09334">
    <property type="entry name" value="tRNA-synt_1g"/>
    <property type="match status" value="1"/>
</dbReference>
<comment type="catalytic activity">
    <reaction evidence="8 9">
        <text>tRNA(Leu) + L-leucine + ATP = L-leucyl-tRNA(Leu) + AMP + diphosphate</text>
        <dbReference type="Rhea" id="RHEA:11688"/>
        <dbReference type="Rhea" id="RHEA-COMP:9613"/>
        <dbReference type="Rhea" id="RHEA-COMP:9622"/>
        <dbReference type="ChEBI" id="CHEBI:30616"/>
        <dbReference type="ChEBI" id="CHEBI:33019"/>
        <dbReference type="ChEBI" id="CHEBI:57427"/>
        <dbReference type="ChEBI" id="CHEBI:78442"/>
        <dbReference type="ChEBI" id="CHEBI:78494"/>
        <dbReference type="ChEBI" id="CHEBI:456215"/>
        <dbReference type="EC" id="6.1.1.4"/>
    </reaction>
</comment>
<keyword evidence="16" id="KW-1185">Reference proteome</keyword>
<keyword evidence="3 9" id="KW-0436">Ligase</keyword>
<feature type="domain" description="Aminoacyl-tRNA synthetase class Ia" evidence="11">
    <location>
        <begin position="422"/>
        <end position="577"/>
    </location>
</feature>
<dbReference type="InterPro" id="IPR014729">
    <property type="entry name" value="Rossmann-like_a/b/a_fold"/>
</dbReference>
<dbReference type="InterPro" id="IPR001412">
    <property type="entry name" value="aa-tRNA-synth_I_CS"/>
</dbReference>
<dbReference type="GO" id="GO:0006429">
    <property type="term" value="P:leucyl-tRNA aminoacylation"/>
    <property type="evidence" value="ECO:0007669"/>
    <property type="project" value="UniProtKB-UniRule"/>
</dbReference>
<dbReference type="FunFam" id="3.40.50.620:FF:000003">
    <property type="entry name" value="Leucine--tRNA ligase"/>
    <property type="match status" value="1"/>
</dbReference>
<keyword evidence="6 9" id="KW-0648">Protein biosynthesis</keyword>
<dbReference type="HAMAP" id="MF_00049_B">
    <property type="entry name" value="Leu_tRNA_synth_B"/>
    <property type="match status" value="1"/>
</dbReference>
<evidence type="ECO:0000256" key="6">
    <source>
        <dbReference type="ARBA" id="ARBA00022917"/>
    </source>
</evidence>